<dbReference type="AlphaFoldDB" id="A0AAV5RFW5"/>
<dbReference type="InterPro" id="IPR003020">
    <property type="entry name" value="HCO3_transpt_euk"/>
</dbReference>
<feature type="transmembrane region" description="Helical" evidence="8">
    <location>
        <begin position="67"/>
        <end position="87"/>
    </location>
</feature>
<dbReference type="PANTHER" id="PTHR11453">
    <property type="entry name" value="ANION EXCHANGE PROTEIN"/>
    <property type="match status" value="1"/>
</dbReference>
<feature type="transmembrane region" description="Helical" evidence="8">
    <location>
        <begin position="94"/>
        <end position="113"/>
    </location>
</feature>
<evidence type="ECO:0000313" key="11">
    <source>
        <dbReference type="Proteomes" id="UP001362899"/>
    </source>
</evidence>
<dbReference type="Proteomes" id="UP001362899">
    <property type="component" value="Unassembled WGS sequence"/>
</dbReference>
<evidence type="ECO:0000313" key="10">
    <source>
        <dbReference type="EMBL" id="GMM50491.1"/>
    </source>
</evidence>
<dbReference type="GO" id="GO:0050801">
    <property type="term" value="P:monoatomic ion homeostasis"/>
    <property type="evidence" value="ECO:0007669"/>
    <property type="project" value="TreeGrafter"/>
</dbReference>
<accession>A0AAV5RFW5</accession>
<dbReference type="GO" id="GO:0005886">
    <property type="term" value="C:plasma membrane"/>
    <property type="evidence" value="ECO:0007669"/>
    <property type="project" value="TreeGrafter"/>
</dbReference>
<dbReference type="FunFam" id="1.10.287.570:FF:000003">
    <property type="entry name" value="Anion exchange family protein"/>
    <property type="match status" value="1"/>
</dbReference>
<evidence type="ECO:0000256" key="5">
    <source>
        <dbReference type="ARBA" id="ARBA00022989"/>
    </source>
</evidence>
<feature type="transmembrane region" description="Helical" evidence="8">
    <location>
        <begin position="230"/>
        <end position="249"/>
    </location>
</feature>
<feature type="transmembrane region" description="Helical" evidence="8">
    <location>
        <begin position="414"/>
        <end position="434"/>
    </location>
</feature>
<keyword evidence="4 8" id="KW-0812">Transmembrane</keyword>
<feature type="transmembrane region" description="Helical" evidence="8">
    <location>
        <begin position="332"/>
        <end position="352"/>
    </location>
</feature>
<keyword evidence="6 8" id="KW-0472">Membrane</keyword>
<evidence type="ECO:0000256" key="1">
    <source>
        <dbReference type="ARBA" id="ARBA00004128"/>
    </source>
</evidence>
<feature type="transmembrane region" description="Helical" evidence="8">
    <location>
        <begin position="43"/>
        <end position="61"/>
    </location>
</feature>
<name>A0AAV5RFW5_STABA</name>
<organism evidence="10 11">
    <name type="scientific">Starmerella bacillaris</name>
    <name type="common">Yeast</name>
    <name type="synonym">Candida zemplinina</name>
    <dbReference type="NCBI Taxonomy" id="1247836"/>
    <lineage>
        <taxon>Eukaryota</taxon>
        <taxon>Fungi</taxon>
        <taxon>Dikarya</taxon>
        <taxon>Ascomycota</taxon>
        <taxon>Saccharomycotina</taxon>
        <taxon>Dipodascomycetes</taxon>
        <taxon>Dipodascales</taxon>
        <taxon>Trichomonascaceae</taxon>
        <taxon>Starmerella</taxon>
    </lineage>
</organism>
<comment type="similarity">
    <text evidence="2">Belongs to the anion exchanger (TC 2.A.31) family.</text>
</comment>
<comment type="caution">
    <text evidence="10">The sequence shown here is derived from an EMBL/GenBank/DDBJ whole genome shotgun (WGS) entry which is preliminary data.</text>
</comment>
<keyword evidence="5 8" id="KW-1133">Transmembrane helix</keyword>
<evidence type="ECO:0000256" key="7">
    <source>
        <dbReference type="SAM" id="MobiDB-lite"/>
    </source>
</evidence>
<dbReference type="Pfam" id="PF00955">
    <property type="entry name" value="HCO3_cotransp"/>
    <property type="match status" value="2"/>
</dbReference>
<protein>
    <submittedName>
        <fullName evidence="10">Bor1 protein</fullName>
    </submittedName>
</protein>
<dbReference type="Gene3D" id="1.10.287.570">
    <property type="entry name" value="Helical hairpin bin"/>
    <property type="match status" value="1"/>
</dbReference>
<evidence type="ECO:0000256" key="4">
    <source>
        <dbReference type="ARBA" id="ARBA00022692"/>
    </source>
</evidence>
<dbReference type="PANTHER" id="PTHR11453:SF82">
    <property type="entry name" value="BORON TRANSPORTER 1"/>
    <property type="match status" value="1"/>
</dbReference>
<evidence type="ECO:0000256" key="8">
    <source>
        <dbReference type="SAM" id="Phobius"/>
    </source>
</evidence>
<evidence type="ECO:0000256" key="3">
    <source>
        <dbReference type="ARBA" id="ARBA00022554"/>
    </source>
</evidence>
<dbReference type="GO" id="GO:0000324">
    <property type="term" value="C:fungal-type vacuole"/>
    <property type="evidence" value="ECO:0007669"/>
    <property type="project" value="TreeGrafter"/>
</dbReference>
<feature type="transmembrane region" description="Helical" evidence="8">
    <location>
        <begin position="588"/>
        <end position="621"/>
    </location>
</feature>
<feature type="domain" description="Bicarbonate transporter-like transmembrane" evidence="9">
    <location>
        <begin position="196"/>
        <end position="442"/>
    </location>
</feature>
<proteinExistence type="inferred from homology"/>
<dbReference type="GO" id="GO:0005452">
    <property type="term" value="F:solute:inorganic anion antiporter activity"/>
    <property type="evidence" value="ECO:0007669"/>
    <property type="project" value="InterPro"/>
</dbReference>
<dbReference type="GO" id="GO:0080139">
    <property type="term" value="F:borate efflux transmembrane transporter activity"/>
    <property type="evidence" value="ECO:0007669"/>
    <property type="project" value="TreeGrafter"/>
</dbReference>
<feature type="transmembrane region" description="Helical" evidence="8">
    <location>
        <begin position="194"/>
        <end position="218"/>
    </location>
</feature>
<feature type="transmembrane region" description="Helical" evidence="8">
    <location>
        <begin position="119"/>
        <end position="140"/>
    </location>
</feature>
<dbReference type="InterPro" id="IPR011531">
    <property type="entry name" value="HCO3_transpt-like_TM_dom"/>
</dbReference>
<gene>
    <name evidence="10" type="ORF">DASB73_014490</name>
</gene>
<comment type="subcellular location">
    <subcellularLocation>
        <location evidence="1">Vacuole membrane</location>
        <topology evidence="1">Multi-pass membrane protein</topology>
    </subcellularLocation>
</comment>
<reference evidence="10 11" key="1">
    <citation type="journal article" date="2023" name="Elife">
        <title>Identification of key yeast species and microbe-microbe interactions impacting larval growth of Drosophila in the wild.</title>
        <authorList>
            <person name="Mure A."/>
            <person name="Sugiura Y."/>
            <person name="Maeda R."/>
            <person name="Honda K."/>
            <person name="Sakurai N."/>
            <person name="Takahashi Y."/>
            <person name="Watada M."/>
            <person name="Katoh T."/>
            <person name="Gotoh A."/>
            <person name="Gotoh Y."/>
            <person name="Taniguchi I."/>
            <person name="Nakamura K."/>
            <person name="Hayashi T."/>
            <person name="Katayama T."/>
            <person name="Uemura T."/>
            <person name="Hattori Y."/>
        </authorList>
    </citation>
    <scope>NUCLEOTIDE SEQUENCE [LARGE SCALE GENOMIC DNA]</scope>
    <source>
        <strain evidence="10 11">SB-73</strain>
    </source>
</reference>
<feature type="domain" description="Bicarbonate transporter-like transmembrane" evidence="9">
    <location>
        <begin position="13"/>
        <end position="192"/>
    </location>
</feature>
<evidence type="ECO:0000256" key="6">
    <source>
        <dbReference type="ARBA" id="ARBA00023136"/>
    </source>
</evidence>
<evidence type="ECO:0000259" key="9">
    <source>
        <dbReference type="Pfam" id="PF00955"/>
    </source>
</evidence>
<dbReference type="GO" id="GO:0005774">
    <property type="term" value="C:vacuolar membrane"/>
    <property type="evidence" value="ECO:0007669"/>
    <property type="project" value="UniProtKB-SubCell"/>
</dbReference>
<evidence type="ECO:0000256" key="2">
    <source>
        <dbReference type="ARBA" id="ARBA00010993"/>
    </source>
</evidence>
<dbReference type="GO" id="GO:0006820">
    <property type="term" value="P:monoatomic anion transport"/>
    <property type="evidence" value="ECO:0007669"/>
    <property type="project" value="InterPro"/>
</dbReference>
<feature type="transmembrane region" description="Helical" evidence="8">
    <location>
        <begin position="292"/>
        <end position="311"/>
    </location>
</feature>
<keyword evidence="11" id="KW-1185">Reference proteome</keyword>
<sequence length="653" mass="73123">MKDVLRPVRAIGRGIRSDIRRRLPYYLTDWTDAWNYRTVPATVYMFFCNILPAIAFAQDMFDRTEGAFGVNEVLMGSALGGVVFGLLAGQPLCIVGVTGPTTIFLYTIFHIIVPKHVNYFAFVAWVNIWSFIMHSLLALTNAVRYMRYVTQFSCDIFGCFINIIYIEKGIQILIKQFNSGDINSDRPHVDYSVYASAMFQIVTAMCVLVFGLASVVFSKTRIGYPWIRKFVADYSLPLIVTFFSGFTFFPGRIRKLQDIERLPIQSAFQPSESSRQFGREHGWFIHFWNIRVGYVFLAIPFAILQTLLYYFDHNISSIMAQQPKYVFKKPTTFHWDFFLLGCTTLVAGFLGIPAPNGLIPQAPLHVDCLALPQKDEKGRHYVLEQRFSNFMQGFATIGLMTGPLLKVLHCVPEGVLAGLFFMMGLPGLLNNELIRRLCILLRDPEIDRRLKRDTPADTEANNVKDEKTQSAHGSLTGASIIEKRDPSFKDGLKNVNNDDPSVNECYELSTYSKCEEEVIASPRVFDGTTLNEPPEEGVKTNKDLNPIVYDDSAMAEPSEFQAMPAIDVLQPISPDPLFTISRITLFKYLLLSAIGVAGEVGISQTIAAIGFPGVLFVLLIGGHFLSKLFPNDIDILDAPAADAFVMGGLEVGL</sequence>
<dbReference type="EMBL" id="BTGC01000003">
    <property type="protein sequence ID" value="GMM50491.1"/>
    <property type="molecule type" value="Genomic_DNA"/>
</dbReference>
<feature type="region of interest" description="Disordered" evidence="7">
    <location>
        <begin position="452"/>
        <end position="476"/>
    </location>
</feature>
<feature type="transmembrane region" description="Helical" evidence="8">
    <location>
        <begin position="152"/>
        <end position="174"/>
    </location>
</feature>
<keyword evidence="3" id="KW-0926">Vacuole</keyword>